<dbReference type="AlphaFoldDB" id="A0AAW1ALC5"/>
<protein>
    <recommendedName>
        <fullName evidence="3">Reverse transcriptase</fullName>
    </recommendedName>
</protein>
<proteinExistence type="predicted"/>
<evidence type="ECO:0000313" key="2">
    <source>
        <dbReference type="Proteomes" id="UP001432146"/>
    </source>
</evidence>
<dbReference type="Proteomes" id="UP001432146">
    <property type="component" value="Unassembled WGS sequence"/>
</dbReference>
<evidence type="ECO:0000313" key="1">
    <source>
        <dbReference type="EMBL" id="KAK9309673.1"/>
    </source>
</evidence>
<gene>
    <name evidence="1" type="ORF">QLX08_000865</name>
</gene>
<name>A0AAW1ALC5_9HYME</name>
<comment type="caution">
    <text evidence="1">The sequence shown here is derived from an EMBL/GenBank/DDBJ whole genome shotgun (WGS) entry which is preliminary data.</text>
</comment>
<organism evidence="1 2">
    <name type="scientific">Tetragonisca angustula</name>
    <dbReference type="NCBI Taxonomy" id="166442"/>
    <lineage>
        <taxon>Eukaryota</taxon>
        <taxon>Metazoa</taxon>
        <taxon>Ecdysozoa</taxon>
        <taxon>Arthropoda</taxon>
        <taxon>Hexapoda</taxon>
        <taxon>Insecta</taxon>
        <taxon>Pterygota</taxon>
        <taxon>Neoptera</taxon>
        <taxon>Endopterygota</taxon>
        <taxon>Hymenoptera</taxon>
        <taxon>Apocrita</taxon>
        <taxon>Aculeata</taxon>
        <taxon>Apoidea</taxon>
        <taxon>Anthophila</taxon>
        <taxon>Apidae</taxon>
        <taxon>Tetragonisca</taxon>
    </lineage>
</organism>
<sequence length="107" mass="12514">MHLGRFLSNIGGPAVKARRLYTEVIKSMILYEAPIWANYITKEKDKALRRIRRRMTIRIMKAYRTISHDAALILASMTPFSTLAKVDAKIFYQVRLTRDNEETIPRM</sequence>
<dbReference type="EMBL" id="JAWNGG020000010">
    <property type="protein sequence ID" value="KAK9309673.1"/>
    <property type="molecule type" value="Genomic_DNA"/>
</dbReference>
<evidence type="ECO:0008006" key="3">
    <source>
        <dbReference type="Google" id="ProtNLM"/>
    </source>
</evidence>
<keyword evidence="2" id="KW-1185">Reference proteome</keyword>
<accession>A0AAW1ALC5</accession>
<reference evidence="1 2" key="1">
    <citation type="submission" date="2024-05" db="EMBL/GenBank/DDBJ databases">
        <title>The nuclear and mitochondrial genome assemblies of Tetragonisca angustula (Apidae: Meliponini), a tiny yet remarkable pollinator in the Neotropics.</title>
        <authorList>
            <person name="Ferrari R."/>
            <person name="Ricardo P.C."/>
            <person name="Dias F.C."/>
            <person name="Araujo N.S."/>
            <person name="Soares D.O."/>
            <person name="Zhou Q.-S."/>
            <person name="Zhu C.-D."/>
            <person name="Coutinho L."/>
            <person name="Airas M.C."/>
            <person name="Batista T.M."/>
        </authorList>
    </citation>
    <scope>NUCLEOTIDE SEQUENCE [LARGE SCALE GENOMIC DNA]</scope>
    <source>
        <strain evidence="1">ASF017062</strain>
        <tissue evidence="1">Abdomen</tissue>
    </source>
</reference>